<evidence type="ECO:0000313" key="4">
    <source>
        <dbReference type="Proteomes" id="UP000765509"/>
    </source>
</evidence>
<dbReference type="InterPro" id="IPR001584">
    <property type="entry name" value="Integrase_cat-core"/>
</dbReference>
<comment type="caution">
    <text evidence="3">The sequence shown here is derived from an EMBL/GenBank/DDBJ whole genome shotgun (WGS) entry which is preliminary data.</text>
</comment>
<dbReference type="SUPFAM" id="SSF53098">
    <property type="entry name" value="Ribonuclease H-like"/>
    <property type="match status" value="1"/>
</dbReference>
<feature type="domain" description="Integrase catalytic" evidence="2">
    <location>
        <begin position="6"/>
        <end position="176"/>
    </location>
</feature>
<accession>A0A9Q3I275</accession>
<name>A0A9Q3I275_9BASI</name>
<dbReference type="InterPro" id="IPR012337">
    <property type="entry name" value="RNaseH-like_sf"/>
</dbReference>
<dbReference type="InterPro" id="IPR050951">
    <property type="entry name" value="Retrovirus_Pol_polyprotein"/>
</dbReference>
<evidence type="ECO:0000313" key="3">
    <source>
        <dbReference type="EMBL" id="MBW0524622.1"/>
    </source>
</evidence>
<proteinExistence type="predicted"/>
<dbReference type="Gene3D" id="2.40.50.40">
    <property type="match status" value="1"/>
</dbReference>
<evidence type="ECO:0000259" key="2">
    <source>
        <dbReference type="PROSITE" id="PS50994"/>
    </source>
</evidence>
<reference evidence="3" key="1">
    <citation type="submission" date="2021-03" db="EMBL/GenBank/DDBJ databases">
        <title>Draft genome sequence of rust myrtle Austropuccinia psidii MF-1, a brazilian biotype.</title>
        <authorList>
            <person name="Quecine M.C."/>
            <person name="Pachon D.M.R."/>
            <person name="Bonatelli M.L."/>
            <person name="Correr F.H."/>
            <person name="Franceschini L.M."/>
            <person name="Leite T.F."/>
            <person name="Margarido G.R.A."/>
            <person name="Almeida C.A."/>
            <person name="Ferrarezi J.A."/>
            <person name="Labate C.A."/>
        </authorList>
    </citation>
    <scope>NUCLEOTIDE SEQUENCE</scope>
    <source>
        <strain evidence="3">MF-1</strain>
    </source>
</reference>
<keyword evidence="1" id="KW-0694">RNA-binding</keyword>
<dbReference type="OrthoDB" id="3158924at2759"/>
<dbReference type="Gene3D" id="3.30.420.10">
    <property type="entry name" value="Ribonuclease H-like superfamily/Ribonuclease H"/>
    <property type="match status" value="1"/>
</dbReference>
<sequence length="380" mass="44667">MIQIQEPKSPWEIVHMDWVTALPPGGDKSYNACLVLVDRYRKTPMFLPCHKDDTAMDTAIMIWNKFIRHPGVFQNIISDRDPKITSALWTNLHNLFGTKLSFSTAYHPQTDGLEERMIKTLEDMIRSFCAYGLEFKDSDGFTHDWCTLIPALELAYRNSIHSSTGKTPAMLEKGWNPRLPYDTLEKDLVDIHPTASSFKIMLDKERHHENRCMQYSFKYAKERWDKSHKPPDFEIGHLVLVSTLNFNNIREPKKLKYFFAGKLMIKALHGPNAVQLELTGELMNKHQAFPVSLIKPYSTSDKELFPLRNKPPLETPPLEEGNEKKIVKVLKERRKRNKKEREYLVRYRNPTQEDEWLLEKDRTNAEKLLRMFRHERKPKE</sequence>
<dbReference type="GO" id="GO:0003723">
    <property type="term" value="F:RNA binding"/>
    <property type="evidence" value="ECO:0007669"/>
    <property type="project" value="UniProtKB-KW"/>
</dbReference>
<dbReference type="GO" id="GO:0015074">
    <property type="term" value="P:DNA integration"/>
    <property type="evidence" value="ECO:0007669"/>
    <property type="project" value="InterPro"/>
</dbReference>
<dbReference type="InterPro" id="IPR036397">
    <property type="entry name" value="RNaseH_sf"/>
</dbReference>
<dbReference type="EMBL" id="AVOT02031173">
    <property type="protein sequence ID" value="MBW0524622.1"/>
    <property type="molecule type" value="Genomic_DNA"/>
</dbReference>
<evidence type="ECO:0000256" key="1">
    <source>
        <dbReference type="ARBA" id="ARBA00022884"/>
    </source>
</evidence>
<gene>
    <name evidence="3" type="ORF">O181_064337</name>
</gene>
<dbReference type="SUPFAM" id="SSF54160">
    <property type="entry name" value="Chromo domain-like"/>
    <property type="match status" value="1"/>
</dbReference>
<dbReference type="PROSITE" id="PS50994">
    <property type="entry name" value="INTEGRASE"/>
    <property type="match status" value="1"/>
</dbReference>
<dbReference type="PANTHER" id="PTHR37984">
    <property type="entry name" value="PROTEIN CBG26694"/>
    <property type="match status" value="1"/>
</dbReference>
<dbReference type="Proteomes" id="UP000765509">
    <property type="component" value="Unassembled WGS sequence"/>
</dbReference>
<organism evidence="3 4">
    <name type="scientific">Austropuccinia psidii MF-1</name>
    <dbReference type="NCBI Taxonomy" id="1389203"/>
    <lineage>
        <taxon>Eukaryota</taxon>
        <taxon>Fungi</taxon>
        <taxon>Dikarya</taxon>
        <taxon>Basidiomycota</taxon>
        <taxon>Pucciniomycotina</taxon>
        <taxon>Pucciniomycetes</taxon>
        <taxon>Pucciniales</taxon>
        <taxon>Sphaerophragmiaceae</taxon>
        <taxon>Austropuccinia</taxon>
    </lineage>
</organism>
<protein>
    <recommendedName>
        <fullName evidence="2">Integrase catalytic domain-containing protein</fullName>
    </recommendedName>
</protein>
<dbReference type="InterPro" id="IPR016197">
    <property type="entry name" value="Chromo-like_dom_sf"/>
</dbReference>
<dbReference type="PANTHER" id="PTHR37984:SF5">
    <property type="entry name" value="PROTEIN NYNRIN-LIKE"/>
    <property type="match status" value="1"/>
</dbReference>
<keyword evidence="4" id="KW-1185">Reference proteome</keyword>
<dbReference type="GO" id="GO:0005634">
    <property type="term" value="C:nucleus"/>
    <property type="evidence" value="ECO:0007669"/>
    <property type="project" value="UniProtKB-ARBA"/>
</dbReference>
<dbReference type="AlphaFoldDB" id="A0A9Q3I275"/>